<dbReference type="EMBL" id="JAINUG010000358">
    <property type="protein sequence ID" value="KAJ8377316.1"/>
    <property type="molecule type" value="Genomic_DNA"/>
</dbReference>
<evidence type="ECO:0000313" key="2">
    <source>
        <dbReference type="EMBL" id="KAJ8377316.1"/>
    </source>
</evidence>
<dbReference type="GO" id="GO:0051308">
    <property type="term" value="P:male meiosis chromosome separation"/>
    <property type="evidence" value="ECO:0007669"/>
    <property type="project" value="TreeGrafter"/>
</dbReference>
<feature type="region of interest" description="Disordered" evidence="1">
    <location>
        <begin position="457"/>
        <end position="503"/>
    </location>
</feature>
<protein>
    <recommendedName>
        <fullName evidence="4">Meiosis 1 arrest protein</fullName>
    </recommendedName>
</protein>
<comment type="caution">
    <text evidence="2">The sequence shown here is derived from an EMBL/GenBank/DDBJ whole genome shotgun (WGS) entry which is preliminary data.</text>
</comment>
<dbReference type="GO" id="GO:0007283">
    <property type="term" value="P:spermatogenesis"/>
    <property type="evidence" value="ECO:0007669"/>
    <property type="project" value="InterPro"/>
</dbReference>
<dbReference type="GO" id="GO:0007127">
    <property type="term" value="P:meiosis I"/>
    <property type="evidence" value="ECO:0007669"/>
    <property type="project" value="InterPro"/>
</dbReference>
<proteinExistence type="predicted"/>
<dbReference type="InterPro" id="IPR033587">
    <property type="entry name" value="M1AP"/>
</dbReference>
<gene>
    <name evidence="2" type="ORF">AAFF_G00261650</name>
</gene>
<dbReference type="PANTHER" id="PTHR28642:SF1">
    <property type="entry name" value="MEIOSIS 1 ARREST PROTEIN"/>
    <property type="match status" value="1"/>
</dbReference>
<dbReference type="AlphaFoldDB" id="A0AAD7W2R3"/>
<reference evidence="2" key="1">
    <citation type="journal article" date="2023" name="Science">
        <title>Genome structures resolve the early diversification of teleost fishes.</title>
        <authorList>
            <person name="Parey E."/>
            <person name="Louis A."/>
            <person name="Montfort J."/>
            <person name="Bouchez O."/>
            <person name="Roques C."/>
            <person name="Iampietro C."/>
            <person name="Lluch J."/>
            <person name="Castinel A."/>
            <person name="Donnadieu C."/>
            <person name="Desvignes T."/>
            <person name="Floi Bucao C."/>
            <person name="Jouanno E."/>
            <person name="Wen M."/>
            <person name="Mejri S."/>
            <person name="Dirks R."/>
            <person name="Jansen H."/>
            <person name="Henkel C."/>
            <person name="Chen W.J."/>
            <person name="Zahm M."/>
            <person name="Cabau C."/>
            <person name="Klopp C."/>
            <person name="Thompson A.W."/>
            <person name="Robinson-Rechavi M."/>
            <person name="Braasch I."/>
            <person name="Lecointre G."/>
            <person name="Bobe J."/>
            <person name="Postlethwait J.H."/>
            <person name="Berthelot C."/>
            <person name="Roest Crollius H."/>
            <person name="Guiguen Y."/>
        </authorList>
    </citation>
    <scope>NUCLEOTIDE SEQUENCE</scope>
    <source>
        <strain evidence="2">NC1722</strain>
    </source>
</reference>
<keyword evidence="3" id="KW-1185">Reference proteome</keyword>
<accession>A0AAD7W2R3</accession>
<evidence type="ECO:0000256" key="1">
    <source>
        <dbReference type="SAM" id="MobiDB-lite"/>
    </source>
</evidence>
<sequence>MSLRNKASAGSTAGASLACCPSSFSRQPPRILVVDTAPPWWSEVCNSVCEALDNFLTLASSLEGPIRLALLSLYAVSSQTECLLPLSQVKGNLQRLRSCVDELRSLPREGCTPARDDLLQDAVRDGLLQFKQYLRHVTAGGPTSSSSVEVTVLTSRPGRGVVKQLEAGLKDMDLVSLRRLVVVCLAPESEPPPPPPGPDDGLLGTEMELQQVENDTVALETVFKGWLHDLGGDREHLHLLLPPSLQGPAPGHAPGPGPAPRPVCLKCDMQERLLSPALFLCTPHLGANTETAQGPSNQSAPPRRLTVVKVLKSDGVCESVLYGLPVILRPTSCWQLDWDEMEANHHHFHALCHALRSRDWFLLARCEQVCSGGSLVSHFVLQPSSSSLLLKPVASRELLLPCALPAPSDAPPHSALATIQAQLEEDPVFNPLCLESHLYSHLRSVQAHGLYPYRAQQRRHTPCPPGGARPPQVQQAQGRVRAVAPLPPSRSSRTPLPRAGSGL</sequence>
<dbReference type="PANTHER" id="PTHR28642">
    <property type="entry name" value="MEIOSIS 1 ARREST PROTEIN"/>
    <property type="match status" value="1"/>
</dbReference>
<dbReference type="Proteomes" id="UP001221898">
    <property type="component" value="Unassembled WGS sequence"/>
</dbReference>
<evidence type="ECO:0008006" key="4">
    <source>
        <dbReference type="Google" id="ProtNLM"/>
    </source>
</evidence>
<name>A0AAD7W2R3_9TELE</name>
<evidence type="ECO:0000313" key="3">
    <source>
        <dbReference type="Proteomes" id="UP001221898"/>
    </source>
</evidence>
<dbReference type="PROSITE" id="PS51257">
    <property type="entry name" value="PROKAR_LIPOPROTEIN"/>
    <property type="match status" value="1"/>
</dbReference>
<feature type="compositionally biased region" description="Low complexity" evidence="1">
    <location>
        <begin position="469"/>
        <end position="503"/>
    </location>
</feature>
<organism evidence="2 3">
    <name type="scientific">Aldrovandia affinis</name>
    <dbReference type="NCBI Taxonomy" id="143900"/>
    <lineage>
        <taxon>Eukaryota</taxon>
        <taxon>Metazoa</taxon>
        <taxon>Chordata</taxon>
        <taxon>Craniata</taxon>
        <taxon>Vertebrata</taxon>
        <taxon>Euteleostomi</taxon>
        <taxon>Actinopterygii</taxon>
        <taxon>Neopterygii</taxon>
        <taxon>Teleostei</taxon>
        <taxon>Notacanthiformes</taxon>
        <taxon>Halosauridae</taxon>
        <taxon>Aldrovandia</taxon>
    </lineage>
</organism>